<sequence length="80" mass="9452">MKIHTCNPILEKKLEDMVQSSHSQRESVLEHDIDNIPFDEREYLLFLVDAIMGNYIHHVKELKILKDRLLLTKPNLKVIT</sequence>
<name>A0A1E5L7D7_9FIRM</name>
<dbReference type="EMBL" id="MJAT01000008">
    <property type="protein sequence ID" value="OEH86055.1"/>
    <property type="molecule type" value="Genomic_DNA"/>
</dbReference>
<reference evidence="1 2" key="1">
    <citation type="submission" date="2016-09" db="EMBL/GenBank/DDBJ databases">
        <title>Desulfuribacillus arsenicus sp. nov., an obligately anaerobic, dissimilatory arsenic- and antimonate-reducing bacterium isolated from anoxic sediments.</title>
        <authorList>
            <person name="Abin C.A."/>
            <person name="Hollibaugh J.T."/>
        </authorList>
    </citation>
    <scope>NUCLEOTIDE SEQUENCE [LARGE SCALE GENOMIC DNA]</scope>
    <source>
        <strain evidence="1 2">MLFW-2</strain>
    </source>
</reference>
<evidence type="ECO:0000313" key="1">
    <source>
        <dbReference type="EMBL" id="OEH86055.1"/>
    </source>
</evidence>
<comment type="caution">
    <text evidence="1">The sequence shown here is derived from an EMBL/GenBank/DDBJ whole genome shotgun (WGS) entry which is preliminary data.</text>
</comment>
<evidence type="ECO:0000313" key="2">
    <source>
        <dbReference type="Proteomes" id="UP000095255"/>
    </source>
</evidence>
<keyword evidence="2" id="KW-1185">Reference proteome</keyword>
<organism evidence="1 2">
    <name type="scientific">Desulfuribacillus stibiiarsenatis</name>
    <dbReference type="NCBI Taxonomy" id="1390249"/>
    <lineage>
        <taxon>Bacteria</taxon>
        <taxon>Bacillati</taxon>
        <taxon>Bacillota</taxon>
        <taxon>Desulfuribacillia</taxon>
        <taxon>Desulfuribacillales</taxon>
        <taxon>Desulfuribacillaceae</taxon>
        <taxon>Desulfuribacillus</taxon>
    </lineage>
</organism>
<accession>A0A1E5L7D7</accession>
<gene>
    <name evidence="1" type="ORF">BHU72_14590</name>
</gene>
<dbReference type="RefSeq" id="WP_069701577.1">
    <property type="nucleotide sequence ID" value="NZ_MJAT01000008.1"/>
</dbReference>
<dbReference type="AlphaFoldDB" id="A0A1E5L7D7"/>
<dbReference type="Proteomes" id="UP000095255">
    <property type="component" value="Unassembled WGS sequence"/>
</dbReference>
<protein>
    <submittedName>
        <fullName evidence="1">Uncharacterized protein</fullName>
    </submittedName>
</protein>
<proteinExistence type="predicted"/>